<reference evidence="4" key="1">
    <citation type="submission" date="2023-10" db="EMBL/GenBank/DDBJ databases">
        <authorList>
            <person name="Domelevo Entfellner J.-B."/>
        </authorList>
    </citation>
    <scope>NUCLEOTIDE SEQUENCE</scope>
</reference>
<dbReference type="Proteomes" id="UP001189624">
    <property type="component" value="Chromosome 1"/>
</dbReference>
<keyword evidence="2" id="KW-1015">Disulfide bond</keyword>
<dbReference type="SUPFAM" id="SSF50386">
    <property type="entry name" value="STI-like"/>
    <property type="match status" value="1"/>
</dbReference>
<dbReference type="PRINTS" id="PR00291">
    <property type="entry name" value="KUNITZINHBTR"/>
</dbReference>
<dbReference type="AlphaFoldDB" id="A0AA86RK91"/>
<evidence type="ECO:0000313" key="4">
    <source>
        <dbReference type="EMBL" id="CAJ1779088.1"/>
    </source>
</evidence>
<feature type="signal peptide" evidence="3">
    <location>
        <begin position="1"/>
        <end position="28"/>
    </location>
</feature>
<keyword evidence="3" id="KW-0732">Signal</keyword>
<dbReference type="CDD" id="cd23362">
    <property type="entry name" value="beta-trefoil_STI_WCI3-like"/>
    <property type="match status" value="1"/>
</dbReference>
<dbReference type="Gramene" id="rna-AYBTSS11_LOCUS22">
    <property type="protein sequence ID" value="CAJ1779088.1"/>
    <property type="gene ID" value="gene-AYBTSS11_LOCUS22"/>
</dbReference>
<name>A0AA86RK91_9FABA</name>
<evidence type="ECO:0000256" key="1">
    <source>
        <dbReference type="ARBA" id="ARBA00005440"/>
    </source>
</evidence>
<evidence type="ECO:0000256" key="3">
    <source>
        <dbReference type="SAM" id="SignalP"/>
    </source>
</evidence>
<proteinExistence type="inferred from homology"/>
<evidence type="ECO:0000313" key="5">
    <source>
        <dbReference type="Proteomes" id="UP001189624"/>
    </source>
</evidence>
<organism evidence="4 5">
    <name type="scientific">Sphenostylis stenocarpa</name>
    <dbReference type="NCBI Taxonomy" id="92480"/>
    <lineage>
        <taxon>Eukaryota</taxon>
        <taxon>Viridiplantae</taxon>
        <taxon>Streptophyta</taxon>
        <taxon>Embryophyta</taxon>
        <taxon>Tracheophyta</taxon>
        <taxon>Spermatophyta</taxon>
        <taxon>Magnoliopsida</taxon>
        <taxon>eudicotyledons</taxon>
        <taxon>Gunneridae</taxon>
        <taxon>Pentapetalae</taxon>
        <taxon>rosids</taxon>
        <taxon>fabids</taxon>
        <taxon>Fabales</taxon>
        <taxon>Fabaceae</taxon>
        <taxon>Papilionoideae</taxon>
        <taxon>50 kb inversion clade</taxon>
        <taxon>NPAAA clade</taxon>
        <taxon>indigoferoid/millettioid clade</taxon>
        <taxon>Phaseoleae</taxon>
        <taxon>Sphenostylis</taxon>
    </lineage>
</organism>
<protein>
    <submittedName>
        <fullName evidence="4">Uncharacterized protein</fullName>
    </submittedName>
</protein>
<dbReference type="EMBL" id="OY731398">
    <property type="protein sequence ID" value="CAJ1779088.1"/>
    <property type="molecule type" value="Genomic_DNA"/>
</dbReference>
<gene>
    <name evidence="4" type="ORF">AYBTSS11_LOCUS22</name>
</gene>
<dbReference type="PANTHER" id="PTHR33107">
    <property type="entry name" value="KUNITZ TRYPSIN INHIBITOR 2"/>
    <property type="match status" value="1"/>
</dbReference>
<dbReference type="SMART" id="SM00452">
    <property type="entry name" value="STI"/>
    <property type="match status" value="1"/>
</dbReference>
<keyword evidence="5" id="KW-1185">Reference proteome</keyword>
<dbReference type="GO" id="GO:0004866">
    <property type="term" value="F:endopeptidase inhibitor activity"/>
    <property type="evidence" value="ECO:0007669"/>
    <property type="project" value="InterPro"/>
</dbReference>
<dbReference type="Pfam" id="PF00197">
    <property type="entry name" value="Kunitz_legume"/>
    <property type="match status" value="1"/>
</dbReference>
<dbReference type="PROSITE" id="PS00283">
    <property type="entry name" value="SOYBEAN_KUNITZ"/>
    <property type="match status" value="1"/>
</dbReference>
<dbReference type="InterPro" id="IPR011065">
    <property type="entry name" value="Kunitz_inhibitor_STI-like_sf"/>
</dbReference>
<feature type="chain" id="PRO_5041667588" evidence="3">
    <location>
        <begin position="29"/>
        <end position="201"/>
    </location>
</feature>
<dbReference type="InterPro" id="IPR002160">
    <property type="entry name" value="Prot_inh_Kunz-lg"/>
</dbReference>
<accession>A0AA86RK91</accession>
<dbReference type="Gene3D" id="2.80.10.50">
    <property type="match status" value="1"/>
</dbReference>
<evidence type="ECO:0000256" key="2">
    <source>
        <dbReference type="ARBA" id="ARBA00023157"/>
    </source>
</evidence>
<sequence length="201" mass="22162">MKMNTTPTTFFALFLLCAVTSHLPSATADFVFDTDGDAVRNGGIYYVLPVKRGHGGGLERARTGNETCPLTVVQSPFEVSKGLPVVISSPIRVLYIEEGLILNVAFLFGPLCLPTPSVWTLVQGLPEGLAVKLTGYNNTVPGWFEIQRASLEFHDYKFVFRSIDDSWDIGIYIDHNQHRRLVATDNDPLLVQFQKVGSSTA</sequence>
<dbReference type="PANTHER" id="PTHR33107:SF81">
    <property type="entry name" value="TRYPSIN INHIBITOR A"/>
    <property type="match status" value="1"/>
</dbReference>
<comment type="similarity">
    <text evidence="1">Belongs to the protease inhibitor I3 (leguminous Kunitz-type inhibitor) family.</text>
</comment>